<comment type="caution">
    <text evidence="1">The sequence shown here is derived from an EMBL/GenBank/DDBJ whole genome shotgun (WGS) entry which is preliminary data.</text>
</comment>
<gene>
    <name evidence="1" type="ORF">HPB48_005007</name>
</gene>
<dbReference type="InterPro" id="IPR013783">
    <property type="entry name" value="Ig-like_fold"/>
</dbReference>
<evidence type="ECO:0000313" key="2">
    <source>
        <dbReference type="Proteomes" id="UP000821853"/>
    </source>
</evidence>
<accession>A0A9J6G4D6</accession>
<sequence length="140" mass="16450">MAHFLRSYDELHPQNIVQQLKSSAHLTLCFSGSSKYQMFPEGELYIRDVDKSFSYRSYRCQTRDKLTGESTRNSLPGRLIVTGKNELLLLLILFVHCFFRVLKTRQELLEWYSVSQNKADIIRSTLFNLRRKVLGYTSFT</sequence>
<dbReference type="Proteomes" id="UP000821853">
    <property type="component" value="Chromosome 4"/>
</dbReference>
<proteinExistence type="predicted"/>
<name>A0A9J6G4D6_HAELO</name>
<dbReference type="EMBL" id="JABSTR010000006">
    <property type="protein sequence ID" value="KAH9373262.1"/>
    <property type="molecule type" value="Genomic_DNA"/>
</dbReference>
<reference evidence="1 2" key="1">
    <citation type="journal article" date="2020" name="Cell">
        <title>Large-Scale Comparative Analyses of Tick Genomes Elucidate Their Genetic Diversity and Vector Capacities.</title>
        <authorList>
            <consortium name="Tick Genome and Microbiome Consortium (TIGMIC)"/>
            <person name="Jia N."/>
            <person name="Wang J."/>
            <person name="Shi W."/>
            <person name="Du L."/>
            <person name="Sun Y."/>
            <person name="Zhan W."/>
            <person name="Jiang J.F."/>
            <person name="Wang Q."/>
            <person name="Zhang B."/>
            <person name="Ji P."/>
            <person name="Bell-Sakyi L."/>
            <person name="Cui X.M."/>
            <person name="Yuan T.T."/>
            <person name="Jiang B.G."/>
            <person name="Yang W.F."/>
            <person name="Lam T.T."/>
            <person name="Chang Q.C."/>
            <person name="Ding S.J."/>
            <person name="Wang X.J."/>
            <person name="Zhu J.G."/>
            <person name="Ruan X.D."/>
            <person name="Zhao L."/>
            <person name="Wei J.T."/>
            <person name="Ye R.Z."/>
            <person name="Que T.C."/>
            <person name="Du C.H."/>
            <person name="Zhou Y.H."/>
            <person name="Cheng J.X."/>
            <person name="Dai P.F."/>
            <person name="Guo W.B."/>
            <person name="Han X.H."/>
            <person name="Huang E.J."/>
            <person name="Li L.F."/>
            <person name="Wei W."/>
            <person name="Gao Y.C."/>
            <person name="Liu J.Z."/>
            <person name="Shao H.Z."/>
            <person name="Wang X."/>
            <person name="Wang C.C."/>
            <person name="Yang T.C."/>
            <person name="Huo Q.B."/>
            <person name="Li W."/>
            <person name="Chen H.Y."/>
            <person name="Chen S.E."/>
            <person name="Zhou L.G."/>
            <person name="Ni X.B."/>
            <person name="Tian J.H."/>
            <person name="Sheng Y."/>
            <person name="Liu T."/>
            <person name="Pan Y.S."/>
            <person name="Xia L.Y."/>
            <person name="Li J."/>
            <person name="Zhao F."/>
            <person name="Cao W.C."/>
        </authorList>
    </citation>
    <scope>NUCLEOTIDE SEQUENCE [LARGE SCALE GENOMIC DNA]</scope>
    <source>
        <strain evidence="1">HaeL-2018</strain>
    </source>
</reference>
<dbReference type="Gene3D" id="2.60.40.10">
    <property type="entry name" value="Immunoglobulins"/>
    <property type="match status" value="1"/>
</dbReference>
<protein>
    <submittedName>
        <fullName evidence="1">Uncharacterized protein</fullName>
    </submittedName>
</protein>
<dbReference type="VEuPathDB" id="VectorBase:HLOH_064241"/>
<keyword evidence="2" id="KW-1185">Reference proteome</keyword>
<dbReference type="AlphaFoldDB" id="A0A9J6G4D6"/>
<dbReference type="OrthoDB" id="6418462at2759"/>
<evidence type="ECO:0000313" key="1">
    <source>
        <dbReference type="EMBL" id="KAH9373262.1"/>
    </source>
</evidence>
<organism evidence="1 2">
    <name type="scientific">Haemaphysalis longicornis</name>
    <name type="common">Bush tick</name>
    <dbReference type="NCBI Taxonomy" id="44386"/>
    <lineage>
        <taxon>Eukaryota</taxon>
        <taxon>Metazoa</taxon>
        <taxon>Ecdysozoa</taxon>
        <taxon>Arthropoda</taxon>
        <taxon>Chelicerata</taxon>
        <taxon>Arachnida</taxon>
        <taxon>Acari</taxon>
        <taxon>Parasitiformes</taxon>
        <taxon>Ixodida</taxon>
        <taxon>Ixodoidea</taxon>
        <taxon>Ixodidae</taxon>
        <taxon>Haemaphysalinae</taxon>
        <taxon>Haemaphysalis</taxon>
    </lineage>
</organism>